<feature type="region of interest" description="Disordered" evidence="1">
    <location>
        <begin position="35"/>
        <end position="58"/>
    </location>
</feature>
<dbReference type="Proteomes" id="UP000756703">
    <property type="component" value="Unassembled WGS sequence"/>
</dbReference>
<dbReference type="EMBL" id="JACQMI010000005">
    <property type="protein sequence ID" value="MBI4132613.1"/>
    <property type="molecule type" value="Genomic_DNA"/>
</dbReference>
<reference evidence="2" key="1">
    <citation type="submission" date="2020-07" db="EMBL/GenBank/DDBJ databases">
        <title>Huge and variable diversity of episymbiotic CPR bacteria and DPANN archaea in groundwater ecosystems.</title>
        <authorList>
            <person name="He C.Y."/>
            <person name="Keren R."/>
            <person name="Whittaker M."/>
            <person name="Farag I.F."/>
            <person name="Doudna J."/>
            <person name="Cate J.H.D."/>
            <person name="Banfield J.F."/>
        </authorList>
    </citation>
    <scope>NUCLEOTIDE SEQUENCE</scope>
    <source>
        <strain evidence="2">NC_groundwater_1225_Ag_S-0.1um_56_177</strain>
    </source>
</reference>
<gene>
    <name evidence="2" type="ORF">HY473_00740</name>
</gene>
<dbReference type="AlphaFoldDB" id="A0A933DU49"/>
<organism evidence="2 3">
    <name type="scientific">Candidatus Sungiibacteriota bacterium</name>
    <dbReference type="NCBI Taxonomy" id="2750080"/>
    <lineage>
        <taxon>Bacteria</taxon>
        <taxon>Candidatus Sungiibacteriota</taxon>
    </lineage>
</organism>
<evidence type="ECO:0000256" key="1">
    <source>
        <dbReference type="SAM" id="MobiDB-lite"/>
    </source>
</evidence>
<accession>A0A933DU49</accession>
<evidence type="ECO:0000313" key="3">
    <source>
        <dbReference type="Proteomes" id="UP000756703"/>
    </source>
</evidence>
<name>A0A933DU49_9BACT</name>
<feature type="compositionally biased region" description="Pro residues" evidence="1">
    <location>
        <begin position="45"/>
        <end position="54"/>
    </location>
</feature>
<evidence type="ECO:0000313" key="2">
    <source>
        <dbReference type="EMBL" id="MBI4132613.1"/>
    </source>
</evidence>
<proteinExistence type="predicted"/>
<protein>
    <submittedName>
        <fullName evidence="2">Uncharacterized protein</fullName>
    </submittedName>
</protein>
<sequence length="412" mass="45134">MLLAIKKIILAILLPVVGFFSFSVRESPPPVAPAVFPPAASETSAPPPIMPQSPTPATKAAAASIPPEALKNCLGQAGSSGNCLDGIFREFLKTHSTSQALAIVQRYEDEDTMLRLSCHPVVHAVGRETFRLTGTVHDSFAACDQTCHSGCYHGAMERFLRGGAASDDSAGHISETELKEKAVAACDPREAVRFRFQCLHGLGHALMFFLDYNLVGALQACDQQPDGWSRSSCYGGVFMENVFSATPEKRDLSRTDYHYPCNSLDLQYRSDCYMMQTTRMTEMGLATPRLFEECRKAGANQYTCMQSIGRDLSNDARIGDPRLVAQKCELGADEERRACTRGVAYALVDNTWDGSYAFPFCAAFEGAEDAAYCFSVSMGYLRGTFEKQRETLLADCAKFSPQSQACRDEGER</sequence>
<comment type="caution">
    <text evidence="2">The sequence shown here is derived from an EMBL/GenBank/DDBJ whole genome shotgun (WGS) entry which is preliminary data.</text>
</comment>